<evidence type="ECO:0000313" key="3">
    <source>
        <dbReference type="Proteomes" id="UP001176941"/>
    </source>
</evidence>
<feature type="compositionally biased region" description="Low complexity" evidence="1">
    <location>
        <begin position="32"/>
        <end position="43"/>
    </location>
</feature>
<dbReference type="EMBL" id="OX459943">
    <property type="protein sequence ID" value="CAI9178113.1"/>
    <property type="molecule type" value="Genomic_DNA"/>
</dbReference>
<sequence length="145" mass="16330">MSSCLGGGIKVMSKEGGAAKDGLQIENNCPGSSRSARRVSYSSRDQRHHKQLRATVKMEVDIPGLRRSQSRAHKWGPLLFLLLIKIHTTEDLNRPFSKDGIQNGQQAREKMLNITSHQRNANQNYIDCHLTLVRMPFSKSTNNKC</sequence>
<organism evidence="2 3">
    <name type="scientific">Rangifer tarandus platyrhynchus</name>
    <name type="common">Svalbard reindeer</name>
    <dbReference type="NCBI Taxonomy" id="3082113"/>
    <lineage>
        <taxon>Eukaryota</taxon>
        <taxon>Metazoa</taxon>
        <taxon>Chordata</taxon>
        <taxon>Craniata</taxon>
        <taxon>Vertebrata</taxon>
        <taxon>Euteleostomi</taxon>
        <taxon>Mammalia</taxon>
        <taxon>Eutheria</taxon>
        <taxon>Laurasiatheria</taxon>
        <taxon>Artiodactyla</taxon>
        <taxon>Ruminantia</taxon>
        <taxon>Pecora</taxon>
        <taxon>Cervidae</taxon>
        <taxon>Odocoileinae</taxon>
        <taxon>Rangifer</taxon>
    </lineage>
</organism>
<evidence type="ECO:0000256" key="1">
    <source>
        <dbReference type="SAM" id="MobiDB-lite"/>
    </source>
</evidence>
<gene>
    <name evidence="2" type="ORF">MRATA1EN1_LOCUS27075</name>
</gene>
<dbReference type="Proteomes" id="UP001176941">
    <property type="component" value="Chromosome 7"/>
</dbReference>
<protein>
    <submittedName>
        <fullName evidence="2">Uncharacterized protein</fullName>
    </submittedName>
</protein>
<accession>A0ABN8ZZW1</accession>
<reference evidence="2" key="1">
    <citation type="submission" date="2023-04" db="EMBL/GenBank/DDBJ databases">
        <authorList>
            <consortium name="ELIXIR-Norway"/>
        </authorList>
    </citation>
    <scope>NUCLEOTIDE SEQUENCE [LARGE SCALE GENOMIC DNA]</scope>
</reference>
<name>A0ABN8ZZW1_RANTA</name>
<feature type="region of interest" description="Disordered" evidence="1">
    <location>
        <begin position="21"/>
        <end position="51"/>
    </location>
</feature>
<evidence type="ECO:0000313" key="2">
    <source>
        <dbReference type="EMBL" id="CAI9178113.1"/>
    </source>
</evidence>
<proteinExistence type="predicted"/>
<keyword evidence="3" id="KW-1185">Reference proteome</keyword>